<gene>
    <name evidence="1" type="ORF">OSB04_013922</name>
</gene>
<comment type="caution">
    <text evidence="1">The sequence shown here is derived from an EMBL/GenBank/DDBJ whole genome shotgun (WGS) entry which is preliminary data.</text>
</comment>
<dbReference type="AlphaFoldDB" id="A0AA38TLQ2"/>
<sequence>MGSNLSHSSPPWMVNLKNLVSISFMGCERCSHISALGKLPNNLKDISISIMNLVRLHDENNTTSAGGILFPSLESLYISSCMNFVSLPSNLPKLKRLTIEFCPALHSFPEMVCKVSRNSHILRYRDVKI</sequence>
<dbReference type="EMBL" id="JARYMX010000003">
    <property type="protein sequence ID" value="KAJ9559308.1"/>
    <property type="molecule type" value="Genomic_DNA"/>
</dbReference>
<dbReference type="SUPFAM" id="SSF52058">
    <property type="entry name" value="L domain-like"/>
    <property type="match status" value="1"/>
</dbReference>
<proteinExistence type="predicted"/>
<name>A0AA38TLQ2_9ASTR</name>
<dbReference type="Gene3D" id="3.80.10.10">
    <property type="entry name" value="Ribonuclease Inhibitor"/>
    <property type="match status" value="1"/>
</dbReference>
<dbReference type="InterPro" id="IPR032675">
    <property type="entry name" value="LRR_dom_sf"/>
</dbReference>
<accession>A0AA38TLQ2</accession>
<organism evidence="1 2">
    <name type="scientific">Centaurea solstitialis</name>
    <name type="common">yellow star-thistle</name>
    <dbReference type="NCBI Taxonomy" id="347529"/>
    <lineage>
        <taxon>Eukaryota</taxon>
        <taxon>Viridiplantae</taxon>
        <taxon>Streptophyta</taxon>
        <taxon>Embryophyta</taxon>
        <taxon>Tracheophyta</taxon>
        <taxon>Spermatophyta</taxon>
        <taxon>Magnoliopsida</taxon>
        <taxon>eudicotyledons</taxon>
        <taxon>Gunneridae</taxon>
        <taxon>Pentapetalae</taxon>
        <taxon>asterids</taxon>
        <taxon>campanulids</taxon>
        <taxon>Asterales</taxon>
        <taxon>Asteraceae</taxon>
        <taxon>Carduoideae</taxon>
        <taxon>Cardueae</taxon>
        <taxon>Centaureinae</taxon>
        <taxon>Centaurea</taxon>
    </lineage>
</organism>
<keyword evidence="2" id="KW-1185">Reference proteome</keyword>
<evidence type="ECO:0000313" key="2">
    <source>
        <dbReference type="Proteomes" id="UP001172457"/>
    </source>
</evidence>
<protein>
    <submittedName>
        <fullName evidence="1">Uncharacterized protein</fullName>
    </submittedName>
</protein>
<dbReference type="Proteomes" id="UP001172457">
    <property type="component" value="Chromosome 3"/>
</dbReference>
<evidence type="ECO:0000313" key="1">
    <source>
        <dbReference type="EMBL" id="KAJ9559308.1"/>
    </source>
</evidence>
<reference evidence="1" key="1">
    <citation type="submission" date="2023-03" db="EMBL/GenBank/DDBJ databases">
        <title>Chromosome-scale reference genome and RAD-based genetic map of yellow starthistle (Centaurea solstitialis) reveal putative structural variation and QTLs associated with invader traits.</title>
        <authorList>
            <person name="Reatini B."/>
            <person name="Cang F.A."/>
            <person name="Jiang Q."/>
            <person name="Mckibben M.T.W."/>
            <person name="Barker M.S."/>
            <person name="Rieseberg L.H."/>
            <person name="Dlugosch K.M."/>
        </authorList>
    </citation>
    <scope>NUCLEOTIDE SEQUENCE</scope>
    <source>
        <strain evidence="1">CAN-66</strain>
        <tissue evidence="1">Leaf</tissue>
    </source>
</reference>